<reference evidence="2 3" key="1">
    <citation type="submission" date="2016-08" db="EMBL/GenBank/DDBJ databases">
        <title>Campylobacter species from sea mammals.</title>
        <authorList>
            <person name="Gilbert M.J."/>
            <person name="Byrne B.A."/>
            <person name="Zomer A.L."/>
            <person name="Wagenaar J.A."/>
        </authorList>
    </citation>
    <scope>NUCLEOTIDE SEQUENCE [LARGE SCALE GENOMIC DNA]</scope>
    <source>
        <strain evidence="2 3">1105248</strain>
    </source>
</reference>
<feature type="transmembrane region" description="Helical" evidence="1">
    <location>
        <begin position="12"/>
        <end position="29"/>
    </location>
</feature>
<evidence type="ECO:0000313" key="2">
    <source>
        <dbReference type="EMBL" id="OPA77373.1"/>
    </source>
</evidence>
<dbReference type="AlphaFoldDB" id="A0AAX0L9F7"/>
<keyword evidence="1" id="KW-0812">Transmembrane</keyword>
<keyword evidence="1" id="KW-1133">Transmembrane helix</keyword>
<dbReference type="Proteomes" id="UP000189728">
    <property type="component" value="Unassembled WGS sequence"/>
</dbReference>
<sequence>MRNEKLIRLFKVLYILSFILDLTIIGLLVGIPLFLVLWASQYVFFGILSPIYVFRAEKRIEKIFKKKSVIKTRIERTYDIQFGKLGLDENMRSLITNNMEKNFITLIPIVQNILDKKKIKFDFYETINPLIQLIDIESIILTCDTLILRYASTEEERKNINYTPLNESLIEIIDNSNKEMLSSYQLVEKRIDIAAKFILLLMESIEQSKVFLEDAIMTIISKEMENSDKKNIINETPKTIDEKMGDFENEIFNTIFDKDKEK</sequence>
<comment type="caution">
    <text evidence="2">The sequence shown here is derived from an EMBL/GenBank/DDBJ whole genome shotgun (WGS) entry which is preliminary data.</text>
</comment>
<dbReference type="EMBL" id="MCRK01000036">
    <property type="protein sequence ID" value="OPA77373.1"/>
    <property type="molecule type" value="Genomic_DNA"/>
</dbReference>
<evidence type="ECO:0000313" key="3">
    <source>
        <dbReference type="Proteomes" id="UP000189728"/>
    </source>
</evidence>
<accession>A0AAX0L9F7</accession>
<gene>
    <name evidence="2" type="ORF">BFG04_04565</name>
</gene>
<name>A0AAX0L9F7_9BACT</name>
<keyword evidence="1" id="KW-0472">Membrane</keyword>
<evidence type="ECO:0000256" key="1">
    <source>
        <dbReference type="SAM" id="Phobius"/>
    </source>
</evidence>
<proteinExistence type="predicted"/>
<dbReference type="RefSeq" id="WP_180374467.1">
    <property type="nucleotide sequence ID" value="NZ_MCRK01000036.1"/>
</dbReference>
<protein>
    <submittedName>
        <fullName evidence="2">Uncharacterized protein</fullName>
    </submittedName>
</protein>
<organism evidence="2 3">
    <name type="scientific">Campylobacter pinnipediorum subsp. pinnipediorum</name>
    <dbReference type="NCBI Taxonomy" id="1660067"/>
    <lineage>
        <taxon>Bacteria</taxon>
        <taxon>Pseudomonadati</taxon>
        <taxon>Campylobacterota</taxon>
        <taxon>Epsilonproteobacteria</taxon>
        <taxon>Campylobacterales</taxon>
        <taxon>Campylobacteraceae</taxon>
        <taxon>Campylobacter</taxon>
    </lineage>
</organism>
<feature type="transmembrane region" description="Helical" evidence="1">
    <location>
        <begin position="35"/>
        <end position="54"/>
    </location>
</feature>